<accession>A0A517PHZ2</accession>
<name>A0A517PHZ2_9PLAN</name>
<dbReference type="AlphaFoldDB" id="A0A517PHZ2"/>
<evidence type="ECO:0000313" key="2">
    <source>
        <dbReference type="Proteomes" id="UP000320421"/>
    </source>
</evidence>
<protein>
    <submittedName>
        <fullName evidence="1">Uncharacterized protein</fullName>
    </submittedName>
</protein>
<keyword evidence="2" id="KW-1185">Reference proteome</keyword>
<dbReference type="EMBL" id="CP036266">
    <property type="protein sequence ID" value="QDT18997.1"/>
    <property type="molecule type" value="Genomic_DNA"/>
</dbReference>
<gene>
    <name evidence="1" type="ORF">HG66A1_07600</name>
</gene>
<dbReference type="RefSeq" id="WP_145180907.1">
    <property type="nucleotide sequence ID" value="NZ_CP036266.1"/>
</dbReference>
<evidence type="ECO:0000313" key="1">
    <source>
        <dbReference type="EMBL" id="QDT18997.1"/>
    </source>
</evidence>
<organism evidence="1 2">
    <name type="scientific">Gimesia chilikensis</name>
    <dbReference type="NCBI Taxonomy" id="2605989"/>
    <lineage>
        <taxon>Bacteria</taxon>
        <taxon>Pseudomonadati</taxon>
        <taxon>Planctomycetota</taxon>
        <taxon>Planctomycetia</taxon>
        <taxon>Planctomycetales</taxon>
        <taxon>Planctomycetaceae</taxon>
        <taxon>Gimesia</taxon>
    </lineage>
</organism>
<proteinExistence type="predicted"/>
<sequence>MKIPLASSRCYLILVIFLIQTVPIVCQAGEDVLFQMARSILKNESDPADDSLSVARSQYLKFVAKQRDEKETASLLEIWPADSLTEAEIRLSHCWRNRLYWAGLQYAPRSELPLSRKLTSLVGHNKVPPEKVITQLLAQEQKPIASLDQSMVALLRFSARYDQALQSKDPQAELQKLEPDVQALVPHALQLLEKKYPAKGYYHFTWHPVKAEVAQCLFAMLTIVPAEQRSPELRQLSGQIDKAFGLGCAHRGWYAAYERGVELLARQDAGLALRVWQSDFLENPEVLTSVSRLLSPENRPAFPEFARFVSGTKSLLELLRKTPDPSNQADLSALLEHEDSELWRFCLFLTLETARLRQDRQLLQLASKKLLEQSGRLYDPQQEEAFNMINDLNCLYYSAFRAAQQVNNQKLQHELLSRMVLLYPRVGESFFNILDERHIQKQDWLYLFHKRDPASDWLWEYTVMLQEEVEEFGSGIYEAGVLWATTGRTRLGEKSAQIIFKHQFKRQCFAWGAGYSVGKGSTPLAVGATWLQLSQLDPEFNQPDCFVEYCAGYAEGRQKLTDDWDARFLRVLDTTK</sequence>
<dbReference type="OrthoDB" id="244729at2"/>
<reference evidence="1 2" key="1">
    <citation type="submission" date="2019-02" db="EMBL/GenBank/DDBJ databases">
        <title>Deep-cultivation of Planctomycetes and their phenomic and genomic characterization uncovers novel biology.</title>
        <authorList>
            <person name="Wiegand S."/>
            <person name="Jogler M."/>
            <person name="Boedeker C."/>
            <person name="Pinto D."/>
            <person name="Vollmers J."/>
            <person name="Rivas-Marin E."/>
            <person name="Kohn T."/>
            <person name="Peeters S.H."/>
            <person name="Heuer A."/>
            <person name="Rast P."/>
            <person name="Oberbeckmann S."/>
            <person name="Bunk B."/>
            <person name="Jeske O."/>
            <person name="Meyerdierks A."/>
            <person name="Storesund J.E."/>
            <person name="Kallscheuer N."/>
            <person name="Luecker S."/>
            <person name="Lage O.M."/>
            <person name="Pohl T."/>
            <person name="Merkel B.J."/>
            <person name="Hornburger P."/>
            <person name="Mueller R.-W."/>
            <person name="Bruemmer F."/>
            <person name="Labrenz M."/>
            <person name="Spormann A.M."/>
            <person name="Op den Camp H."/>
            <person name="Overmann J."/>
            <person name="Amann R."/>
            <person name="Jetten M.S.M."/>
            <person name="Mascher T."/>
            <person name="Medema M.H."/>
            <person name="Devos D.P."/>
            <person name="Kaster A.-K."/>
            <person name="Ovreas L."/>
            <person name="Rohde M."/>
            <person name="Galperin M.Y."/>
            <person name="Jogler C."/>
        </authorList>
    </citation>
    <scope>NUCLEOTIDE SEQUENCE [LARGE SCALE GENOMIC DNA]</scope>
    <source>
        <strain evidence="1 2">HG66A1</strain>
    </source>
</reference>
<dbReference type="Proteomes" id="UP000320421">
    <property type="component" value="Chromosome"/>
</dbReference>